<accession>A0A5S6RDH6</accession>
<evidence type="ECO:0000256" key="1">
    <source>
        <dbReference type="SAM" id="MobiDB-lite"/>
    </source>
</evidence>
<gene>
    <name evidence="2" type="ORF">OSJNBa0015I18.26</name>
</gene>
<dbReference type="Proteomes" id="UP000000763">
    <property type="component" value="Chromosome 10"/>
</dbReference>
<proteinExistence type="predicted"/>
<name>A0A5S6RDH6_ORYSJ</name>
<feature type="compositionally biased region" description="Low complexity" evidence="1">
    <location>
        <begin position="130"/>
        <end position="151"/>
    </location>
</feature>
<organism evidence="2 3">
    <name type="scientific">Oryza sativa subsp. japonica</name>
    <name type="common">Rice</name>
    <dbReference type="NCBI Taxonomy" id="39947"/>
    <lineage>
        <taxon>Eukaryota</taxon>
        <taxon>Viridiplantae</taxon>
        <taxon>Streptophyta</taxon>
        <taxon>Embryophyta</taxon>
        <taxon>Tracheophyta</taxon>
        <taxon>Spermatophyta</taxon>
        <taxon>Magnoliopsida</taxon>
        <taxon>Liliopsida</taxon>
        <taxon>Poales</taxon>
        <taxon>Poaceae</taxon>
        <taxon>BOP clade</taxon>
        <taxon>Oryzoideae</taxon>
        <taxon>Oryzeae</taxon>
        <taxon>Oryzinae</taxon>
        <taxon>Oryza</taxon>
        <taxon>Oryza sativa</taxon>
    </lineage>
</organism>
<reference evidence="3" key="1">
    <citation type="journal article" date="2005" name="Nature">
        <title>The map-based sequence of the rice genome.</title>
        <authorList>
            <consortium name="International rice genome sequencing project (IRGSP)"/>
            <person name="Matsumoto T."/>
            <person name="Wu J."/>
            <person name="Kanamori H."/>
            <person name="Katayose Y."/>
            <person name="Fujisawa M."/>
            <person name="Namiki N."/>
            <person name="Mizuno H."/>
            <person name="Yamamoto K."/>
            <person name="Antonio B.A."/>
            <person name="Baba T."/>
            <person name="Sakata K."/>
            <person name="Nagamura Y."/>
            <person name="Aoki H."/>
            <person name="Arikawa K."/>
            <person name="Arita K."/>
            <person name="Bito T."/>
            <person name="Chiden Y."/>
            <person name="Fujitsuka N."/>
            <person name="Fukunaka R."/>
            <person name="Hamada M."/>
            <person name="Harada C."/>
            <person name="Hayashi A."/>
            <person name="Hijishita S."/>
            <person name="Honda M."/>
            <person name="Hosokawa S."/>
            <person name="Ichikawa Y."/>
            <person name="Idonuma A."/>
            <person name="Iijima M."/>
            <person name="Ikeda M."/>
            <person name="Ikeno M."/>
            <person name="Ito K."/>
            <person name="Ito S."/>
            <person name="Ito T."/>
            <person name="Ito Y."/>
            <person name="Ito Y."/>
            <person name="Iwabuchi A."/>
            <person name="Kamiya K."/>
            <person name="Karasawa W."/>
            <person name="Kurita K."/>
            <person name="Katagiri S."/>
            <person name="Kikuta A."/>
            <person name="Kobayashi H."/>
            <person name="Kobayashi N."/>
            <person name="Machita K."/>
            <person name="Maehara T."/>
            <person name="Masukawa M."/>
            <person name="Mizubayashi T."/>
            <person name="Mukai Y."/>
            <person name="Nagasaki H."/>
            <person name="Nagata Y."/>
            <person name="Naito S."/>
            <person name="Nakashima M."/>
            <person name="Nakama Y."/>
            <person name="Nakamichi Y."/>
            <person name="Nakamura M."/>
            <person name="Meguro A."/>
            <person name="Negishi M."/>
            <person name="Ohta I."/>
            <person name="Ohta T."/>
            <person name="Okamoto M."/>
            <person name="Ono N."/>
            <person name="Saji S."/>
            <person name="Sakaguchi M."/>
            <person name="Sakai K."/>
            <person name="Shibata M."/>
            <person name="Shimokawa T."/>
            <person name="Song J."/>
            <person name="Takazaki Y."/>
            <person name="Terasawa K."/>
            <person name="Tsugane M."/>
            <person name="Tsuji K."/>
            <person name="Ueda S."/>
            <person name="Waki K."/>
            <person name="Yamagata H."/>
            <person name="Yamamoto M."/>
            <person name="Yamamoto S."/>
            <person name="Yamane H."/>
            <person name="Yoshiki S."/>
            <person name="Yoshihara R."/>
            <person name="Yukawa K."/>
            <person name="Zhong H."/>
            <person name="Yano M."/>
            <person name="Yuan Q."/>
            <person name="Ouyang S."/>
            <person name="Liu J."/>
            <person name="Jones K.M."/>
            <person name="Gansberger K."/>
            <person name="Moffat K."/>
            <person name="Hill J."/>
            <person name="Bera J."/>
            <person name="Fadrosh D."/>
            <person name="Jin S."/>
            <person name="Johri S."/>
            <person name="Kim M."/>
            <person name="Overton L."/>
            <person name="Reardon M."/>
            <person name="Tsitrin T."/>
            <person name="Vuong H."/>
            <person name="Weaver B."/>
            <person name="Ciecko A."/>
            <person name="Tallon L."/>
            <person name="Jackson J."/>
            <person name="Pai G."/>
            <person name="Aken S.V."/>
            <person name="Utterback T."/>
            <person name="Reidmuller S."/>
            <person name="Feldblyum T."/>
            <person name="Hsiao J."/>
            <person name="Zismann V."/>
            <person name="Iobst S."/>
            <person name="de Vazeille A.R."/>
            <person name="Buell C.R."/>
            <person name="Ying K."/>
            <person name="Li Y."/>
            <person name="Lu T."/>
            <person name="Huang Y."/>
            <person name="Zhao Q."/>
            <person name="Feng Q."/>
            <person name="Zhang L."/>
            <person name="Zhu J."/>
            <person name="Weng Q."/>
            <person name="Mu J."/>
            <person name="Lu Y."/>
            <person name="Fan D."/>
            <person name="Liu Y."/>
            <person name="Guan J."/>
            <person name="Zhang Y."/>
            <person name="Yu S."/>
            <person name="Liu X."/>
            <person name="Zhang Y."/>
            <person name="Hong G."/>
            <person name="Han B."/>
            <person name="Choisne N."/>
            <person name="Demange N."/>
            <person name="Orjeda G."/>
            <person name="Samain S."/>
            <person name="Cattolico L."/>
            <person name="Pelletier E."/>
            <person name="Couloux A."/>
            <person name="Segurens B."/>
            <person name="Wincker P."/>
            <person name="D'Hont A."/>
            <person name="Scarpelli C."/>
            <person name="Weissenbach J."/>
            <person name="Salanoubat M."/>
            <person name="Quetier F."/>
            <person name="Yu Y."/>
            <person name="Kim H.R."/>
            <person name="Rambo T."/>
            <person name="Currie J."/>
            <person name="Collura K."/>
            <person name="Luo M."/>
            <person name="Yang T."/>
            <person name="Ammiraju J.S.S."/>
            <person name="Engler F."/>
            <person name="Soderlund C."/>
            <person name="Wing R.A."/>
            <person name="Palmer L.E."/>
            <person name="de la Bastide M."/>
            <person name="Spiegel L."/>
            <person name="Nascimento L."/>
            <person name="Zutavern T."/>
            <person name="O'Shaughnessy A."/>
            <person name="Dike S."/>
            <person name="Dedhia N."/>
            <person name="Preston R."/>
            <person name="Balija V."/>
            <person name="McCombie W.R."/>
            <person name="Chow T."/>
            <person name="Chen H."/>
            <person name="Chung M."/>
            <person name="Chen C."/>
            <person name="Shaw J."/>
            <person name="Wu H."/>
            <person name="Hsiao K."/>
            <person name="Chao Y."/>
            <person name="Chu M."/>
            <person name="Cheng C."/>
            <person name="Hour A."/>
            <person name="Lee P."/>
            <person name="Lin S."/>
            <person name="Lin Y."/>
            <person name="Liou J."/>
            <person name="Liu S."/>
            <person name="Hsing Y."/>
            <person name="Raghuvanshi S."/>
            <person name="Mohanty A."/>
            <person name="Bharti A.K."/>
            <person name="Gaur A."/>
            <person name="Gupta V."/>
            <person name="Kumar D."/>
            <person name="Ravi V."/>
            <person name="Vij S."/>
            <person name="Kapur A."/>
            <person name="Khurana P."/>
            <person name="Khurana P."/>
            <person name="Khurana J.P."/>
            <person name="Tyagi A.K."/>
            <person name="Gaikwad K."/>
            <person name="Singh A."/>
            <person name="Dalal V."/>
            <person name="Srivastava S."/>
            <person name="Dixit A."/>
            <person name="Pal A.K."/>
            <person name="Ghazi I.A."/>
            <person name="Yadav M."/>
            <person name="Pandit A."/>
            <person name="Bhargava A."/>
            <person name="Sureshbabu K."/>
            <person name="Batra K."/>
            <person name="Sharma T.R."/>
            <person name="Mohapatra T."/>
            <person name="Singh N.K."/>
            <person name="Messing J."/>
            <person name="Nelson A.B."/>
            <person name="Fuks G."/>
            <person name="Kavchok S."/>
            <person name="Keizer G."/>
            <person name="Linton E."/>
            <person name="Llaca V."/>
            <person name="Song R."/>
            <person name="Tanyolac B."/>
            <person name="Young S."/>
            <person name="Ho-Il K."/>
            <person name="Hahn J.H."/>
            <person name="Sangsakoo G."/>
            <person name="Vanavichit A."/>
            <person name="de Mattos Luiz.A.T."/>
            <person name="Zimmer P.D."/>
            <person name="Malone G."/>
            <person name="Dellagostin O."/>
            <person name="de Oliveira A.C."/>
            <person name="Bevan M."/>
            <person name="Bancroft I."/>
            <person name="Minx P."/>
            <person name="Cordum H."/>
            <person name="Wilson R."/>
            <person name="Cheng Z."/>
            <person name="Jin W."/>
            <person name="Jiang J."/>
            <person name="Leong S.A."/>
            <person name="Iwama H."/>
            <person name="Gojobori T."/>
            <person name="Itoh T."/>
            <person name="Niimura Y."/>
            <person name="Fujii Y."/>
            <person name="Habara T."/>
            <person name="Sakai H."/>
            <person name="Sato Y."/>
            <person name="Wilson G."/>
            <person name="Kumar K."/>
            <person name="McCouch S."/>
            <person name="Juretic N."/>
            <person name="Hoen D."/>
            <person name="Wright S."/>
            <person name="Bruskiewich R."/>
            <person name="Bureau T."/>
            <person name="Miyao A."/>
            <person name="Hirochika H."/>
            <person name="Nishikawa T."/>
            <person name="Kadowaki K."/>
            <person name="Sugiura M."/>
            <person name="Burr B."/>
            <person name="Sasaki T."/>
        </authorList>
    </citation>
    <scope>NUCLEOTIDE SEQUENCE [LARGE SCALE GENOMIC DNA]</scope>
    <source>
        <strain evidence="3">cv. Nipponbare</strain>
    </source>
</reference>
<sequence>MEVLHTTPLAVYVQGRTCAQGSGLNRSTAAFNREMIDMVLGLMAAEAIGDPIAKGLHGIATRNRANHKARAKSISWAAWFVGDELGRWCTASVSSSTGRGGARRGPALEGGGGHQRQGQQVLVSGKGSFPWASASSPARSPWWRRQQSSPARSRREAGGGVKATGVAAASSVAARSRRDLVYRTMLCIEKLLQQDGYVKSKRWLDRKTARWEFDLSSHCIGEGPGQQRVKIVEGINGLFGSCLPGHVFSVNISTGYIQDLRDCMMGIYGIYVIEGEE</sequence>
<evidence type="ECO:0000313" key="3">
    <source>
        <dbReference type="Proteomes" id="UP000000763"/>
    </source>
</evidence>
<dbReference type="EMBL" id="AC090482">
    <property type="protein sequence ID" value="AAM00997.1"/>
    <property type="molecule type" value="Genomic_DNA"/>
</dbReference>
<dbReference type="AlphaFoldDB" id="A0A5S6RDH6"/>
<reference evidence="3" key="2">
    <citation type="journal article" date="2008" name="Nucleic Acids Res.">
        <title>The rice annotation project database (RAP-DB): 2008 update.</title>
        <authorList>
            <consortium name="The rice annotation project (RAP)"/>
        </authorList>
    </citation>
    <scope>GENOME REANNOTATION</scope>
    <source>
        <strain evidence="3">cv. Nipponbare</strain>
    </source>
</reference>
<protein>
    <submittedName>
        <fullName evidence="2">Uncharacterized protein</fullName>
    </submittedName>
</protein>
<feature type="region of interest" description="Disordered" evidence="1">
    <location>
        <begin position="93"/>
        <end position="162"/>
    </location>
</feature>
<evidence type="ECO:0000313" key="2">
    <source>
        <dbReference type="EMBL" id="AAM00997.1"/>
    </source>
</evidence>